<keyword evidence="2" id="KW-0805">Transcription regulation</keyword>
<dbReference type="SUPFAM" id="SSF53822">
    <property type="entry name" value="Periplasmic binding protein-like I"/>
    <property type="match status" value="1"/>
</dbReference>
<evidence type="ECO:0000256" key="3">
    <source>
        <dbReference type="ARBA" id="ARBA00023125"/>
    </source>
</evidence>
<dbReference type="InterPro" id="IPR010982">
    <property type="entry name" value="Lambda_DNA-bd_dom_sf"/>
</dbReference>
<keyword evidence="1" id="KW-0678">Repressor</keyword>
<dbReference type="Pfam" id="PF00356">
    <property type="entry name" value="LacI"/>
    <property type="match status" value="1"/>
</dbReference>
<dbReference type="InterPro" id="IPR028082">
    <property type="entry name" value="Peripla_BP_I"/>
</dbReference>
<dbReference type="GO" id="GO:0003700">
    <property type="term" value="F:DNA-binding transcription factor activity"/>
    <property type="evidence" value="ECO:0007669"/>
    <property type="project" value="TreeGrafter"/>
</dbReference>
<evidence type="ECO:0000256" key="2">
    <source>
        <dbReference type="ARBA" id="ARBA00023015"/>
    </source>
</evidence>
<dbReference type="PANTHER" id="PTHR30146">
    <property type="entry name" value="LACI-RELATED TRANSCRIPTIONAL REPRESSOR"/>
    <property type="match status" value="1"/>
</dbReference>
<dbReference type="GO" id="GO:0000976">
    <property type="term" value="F:transcription cis-regulatory region binding"/>
    <property type="evidence" value="ECO:0007669"/>
    <property type="project" value="TreeGrafter"/>
</dbReference>
<dbReference type="InterPro" id="IPR046335">
    <property type="entry name" value="LacI/GalR-like_sensor"/>
</dbReference>
<reference evidence="6" key="1">
    <citation type="submission" date="2024-06" db="EMBL/GenBank/DDBJ databases">
        <authorList>
            <person name="Fan A."/>
            <person name="Zhang F.Y."/>
            <person name="Zhang L."/>
        </authorList>
    </citation>
    <scope>NUCLEOTIDE SEQUENCE</scope>
    <source>
        <strain evidence="6">Y61</strain>
    </source>
</reference>
<feature type="domain" description="HTH lacI-type" evidence="5">
    <location>
        <begin position="4"/>
        <end position="58"/>
    </location>
</feature>
<dbReference type="PROSITE" id="PS50932">
    <property type="entry name" value="HTH_LACI_2"/>
    <property type="match status" value="1"/>
</dbReference>
<dbReference type="CDD" id="cd01392">
    <property type="entry name" value="HTH_LacI"/>
    <property type="match status" value="1"/>
</dbReference>
<proteinExistence type="predicted"/>
<dbReference type="PANTHER" id="PTHR30146:SF148">
    <property type="entry name" value="HTH-TYPE TRANSCRIPTIONAL REPRESSOR PURR-RELATED"/>
    <property type="match status" value="1"/>
</dbReference>
<sequence>MKKISMQDIADKLHISKNSVSQALGDKGGVSEQTKMRVRKTAEEMGYDYRKRATFKQNTPHHKNTFALFATDFALSHKSFFGEIIRYIEKEMKKYGNELCIFRVSPENISSNSLPAAFSKSAYQGLFILSHINRPFIQLLLDLQLPTVMIDHHDPHLDTDCVLCQNKTGGYLATEFLINQGHKKIGFLGDIDWSPSYEERWEGYMKALRDNQLPVEKALMITGIQEKRSVLYKELEALANKVSDLPTAWLCANSGMGFILISYFQSIGYRIPEDISVCCFDNTEFTVLSNPQITTMAIDLRDMGRKAVQLLEWRLDHPSHSHLEIRLPAHLIERESTSAVSLSGK</sequence>
<protein>
    <submittedName>
        <fullName evidence="6">LacI family DNA-binding transcriptional regulator</fullName>
    </submittedName>
</protein>
<dbReference type="AlphaFoldDB" id="A0AAU8IIU5"/>
<dbReference type="InterPro" id="IPR000843">
    <property type="entry name" value="HTH_LacI"/>
</dbReference>
<organism evidence="6">
    <name type="scientific">Sporolactobacillus sp. Y61</name>
    <dbReference type="NCBI Taxonomy" id="3160863"/>
    <lineage>
        <taxon>Bacteria</taxon>
        <taxon>Bacillati</taxon>
        <taxon>Bacillota</taxon>
        <taxon>Bacilli</taxon>
        <taxon>Bacillales</taxon>
        <taxon>Sporolactobacillaceae</taxon>
        <taxon>Sporolactobacillus</taxon>
    </lineage>
</organism>
<dbReference type="EMBL" id="CP159510">
    <property type="protein sequence ID" value="XCJ18069.1"/>
    <property type="molecule type" value="Genomic_DNA"/>
</dbReference>
<name>A0AAU8IIU5_9BACL</name>
<keyword evidence="4" id="KW-0804">Transcription</keyword>
<evidence type="ECO:0000259" key="5">
    <source>
        <dbReference type="PROSITE" id="PS50932"/>
    </source>
</evidence>
<dbReference type="SUPFAM" id="SSF47413">
    <property type="entry name" value="lambda repressor-like DNA-binding domains"/>
    <property type="match status" value="1"/>
</dbReference>
<dbReference type="SMART" id="SM00354">
    <property type="entry name" value="HTH_LACI"/>
    <property type="match status" value="1"/>
</dbReference>
<evidence type="ECO:0000313" key="6">
    <source>
        <dbReference type="EMBL" id="XCJ18069.1"/>
    </source>
</evidence>
<accession>A0AAU8IIU5</accession>
<evidence type="ECO:0000256" key="1">
    <source>
        <dbReference type="ARBA" id="ARBA00022491"/>
    </source>
</evidence>
<dbReference type="CDD" id="cd19974">
    <property type="entry name" value="PBP1_LacI-like"/>
    <property type="match status" value="1"/>
</dbReference>
<dbReference type="Gene3D" id="3.40.50.2300">
    <property type="match status" value="2"/>
</dbReference>
<dbReference type="Pfam" id="PF13377">
    <property type="entry name" value="Peripla_BP_3"/>
    <property type="match status" value="1"/>
</dbReference>
<evidence type="ECO:0000256" key="4">
    <source>
        <dbReference type="ARBA" id="ARBA00023163"/>
    </source>
</evidence>
<gene>
    <name evidence="6" type="ORF">ABNN70_06380</name>
</gene>
<keyword evidence="3 6" id="KW-0238">DNA-binding</keyword>
<dbReference type="Gene3D" id="1.10.260.40">
    <property type="entry name" value="lambda repressor-like DNA-binding domains"/>
    <property type="match status" value="1"/>
</dbReference>
<dbReference type="RefSeq" id="WP_353949150.1">
    <property type="nucleotide sequence ID" value="NZ_CP159510.1"/>
</dbReference>